<dbReference type="NCBIfam" id="TIGR00347">
    <property type="entry name" value="bioD"/>
    <property type="match status" value="1"/>
</dbReference>
<dbReference type="GO" id="GO:0005829">
    <property type="term" value="C:cytosol"/>
    <property type="evidence" value="ECO:0007669"/>
    <property type="project" value="TreeGrafter"/>
</dbReference>
<dbReference type="GO" id="GO:0042803">
    <property type="term" value="F:protein homodimerization activity"/>
    <property type="evidence" value="ECO:0007669"/>
    <property type="project" value="UniProtKB-ARBA"/>
</dbReference>
<keyword evidence="5 8" id="KW-0093">Biotin biosynthesis</keyword>
<evidence type="ECO:0000256" key="5">
    <source>
        <dbReference type="ARBA" id="ARBA00022756"/>
    </source>
</evidence>
<evidence type="ECO:0000256" key="8">
    <source>
        <dbReference type="HAMAP-Rule" id="MF_00336"/>
    </source>
</evidence>
<feature type="binding site" evidence="8">
    <location>
        <position position="123"/>
    </location>
    <ligand>
        <name>Mg(2+)</name>
        <dbReference type="ChEBI" id="CHEBI:18420"/>
    </ligand>
</feature>
<dbReference type="PANTHER" id="PTHR43210">
    <property type="entry name" value="DETHIOBIOTIN SYNTHETASE"/>
    <property type="match status" value="1"/>
</dbReference>
<comment type="pathway">
    <text evidence="8">Cofactor biosynthesis; biotin biosynthesis; biotin from 7,8-diaminononanoate: step 1/2.</text>
</comment>
<keyword evidence="7 8" id="KW-0460">Magnesium</keyword>
<feature type="binding site" evidence="8">
    <location>
        <position position="212"/>
    </location>
    <ligand>
        <name>ATP</name>
        <dbReference type="ChEBI" id="CHEBI:30616"/>
    </ligand>
</feature>
<evidence type="ECO:0000256" key="7">
    <source>
        <dbReference type="ARBA" id="ARBA00022842"/>
    </source>
</evidence>
<comment type="function">
    <text evidence="8">Catalyzes a mechanistically unusual reaction, the ATP-dependent insertion of CO2 between the N7 and N8 nitrogen atoms of 7,8-diaminopelargonic acid (DAPA, also called 7,8-diammoniononanoate) to form a ureido ring.</text>
</comment>
<evidence type="ECO:0000313" key="9">
    <source>
        <dbReference type="EMBL" id="NKF22205.1"/>
    </source>
</evidence>
<dbReference type="EC" id="6.3.3.3" evidence="8"/>
<feature type="binding site" evidence="8">
    <location>
        <begin position="182"/>
        <end position="183"/>
    </location>
    <ligand>
        <name>ATP</name>
        <dbReference type="ChEBI" id="CHEBI:30616"/>
    </ligand>
</feature>
<sequence>MSRANANGAPTLFVTGTDTEVGKTRASTALLRLARHRGVDAVGLKPIAAGCERVDGAWQNEDALALLAASDGVEDYAAINPIALPSPIAPHIAAADVGTPISIDVLDAAHAALQTRHARVIVEGAGGWRVPLDAQTDFADWVATHRWPVVLVVGLRLGCLNHALLTAESVMRRTTLAGWIANRLPPAQPRWQENLDTLCARLPVPLLGVLPEHGDDIANRDALDTPATRQLLGLSD</sequence>
<reference evidence="9" key="1">
    <citation type="submission" date="2020-03" db="EMBL/GenBank/DDBJ databases">
        <title>Solimonas marina sp. nov., isolated from deep seawater of the Pacific Ocean.</title>
        <authorList>
            <person name="Liu X."/>
            <person name="Lai Q."/>
            <person name="Sun F."/>
            <person name="Gai Y."/>
            <person name="Li G."/>
            <person name="Shao Z."/>
        </authorList>
    </citation>
    <scope>NUCLEOTIDE SEQUENCE</scope>
    <source>
        <strain evidence="9">C16B3</strain>
    </source>
</reference>
<dbReference type="AlphaFoldDB" id="A0A970B626"/>
<dbReference type="CDD" id="cd03109">
    <property type="entry name" value="DTBS"/>
    <property type="match status" value="1"/>
</dbReference>
<dbReference type="InterPro" id="IPR027417">
    <property type="entry name" value="P-loop_NTPase"/>
</dbReference>
<feature type="binding site" evidence="8">
    <location>
        <position position="24"/>
    </location>
    <ligand>
        <name>Mg(2+)</name>
        <dbReference type="ChEBI" id="CHEBI:18420"/>
    </ligand>
</feature>
<evidence type="ECO:0000256" key="2">
    <source>
        <dbReference type="ARBA" id="ARBA00022598"/>
    </source>
</evidence>
<dbReference type="FunFam" id="3.40.50.300:FF:000292">
    <property type="entry name" value="ATP-dependent dethiobiotin synthetase BioD"/>
    <property type="match status" value="1"/>
</dbReference>
<comment type="subcellular location">
    <subcellularLocation>
        <location evidence="8">Cytoplasm</location>
    </subcellularLocation>
</comment>
<dbReference type="Proteomes" id="UP000653472">
    <property type="component" value="Unassembled WGS sequence"/>
</dbReference>
<comment type="similarity">
    <text evidence="8">Belongs to the dethiobiotin synthetase family.</text>
</comment>
<keyword evidence="10" id="KW-1185">Reference proteome</keyword>
<gene>
    <name evidence="8 9" type="primary">bioD</name>
    <name evidence="9" type="ORF">G7Y82_07735</name>
</gene>
<dbReference type="GO" id="GO:0000287">
    <property type="term" value="F:magnesium ion binding"/>
    <property type="evidence" value="ECO:0007669"/>
    <property type="project" value="UniProtKB-UniRule"/>
</dbReference>
<evidence type="ECO:0000256" key="3">
    <source>
        <dbReference type="ARBA" id="ARBA00022723"/>
    </source>
</evidence>
<feature type="active site" evidence="8">
    <location>
        <position position="45"/>
    </location>
</feature>
<comment type="caution">
    <text evidence="9">The sequence shown here is derived from an EMBL/GenBank/DDBJ whole genome shotgun (WGS) entry which is preliminary data.</text>
</comment>
<evidence type="ECO:0000313" key="10">
    <source>
        <dbReference type="Proteomes" id="UP000653472"/>
    </source>
</evidence>
<comment type="cofactor">
    <cofactor evidence="8">
        <name>Mg(2+)</name>
        <dbReference type="ChEBI" id="CHEBI:18420"/>
    </cofactor>
</comment>
<evidence type="ECO:0000256" key="4">
    <source>
        <dbReference type="ARBA" id="ARBA00022741"/>
    </source>
</evidence>
<evidence type="ECO:0000256" key="1">
    <source>
        <dbReference type="ARBA" id="ARBA00022490"/>
    </source>
</evidence>
<dbReference type="Pfam" id="PF13500">
    <property type="entry name" value="AAA_26"/>
    <property type="match status" value="1"/>
</dbReference>
<keyword evidence="2 8" id="KW-0436">Ligase</keyword>
<proteinExistence type="inferred from homology"/>
<feature type="binding site" evidence="8">
    <location>
        <position position="62"/>
    </location>
    <ligand>
        <name>Mg(2+)</name>
        <dbReference type="ChEBI" id="CHEBI:18420"/>
    </ligand>
</feature>
<feature type="binding site" evidence="8">
    <location>
        <begin position="123"/>
        <end position="126"/>
    </location>
    <ligand>
        <name>ATP</name>
        <dbReference type="ChEBI" id="CHEBI:30616"/>
    </ligand>
</feature>
<dbReference type="EMBL" id="JAAVXB010000003">
    <property type="protein sequence ID" value="NKF22205.1"/>
    <property type="molecule type" value="Genomic_DNA"/>
</dbReference>
<dbReference type="RefSeq" id="WP_168147445.1">
    <property type="nucleotide sequence ID" value="NZ_JAAVXB010000003.1"/>
</dbReference>
<evidence type="ECO:0000256" key="6">
    <source>
        <dbReference type="ARBA" id="ARBA00022840"/>
    </source>
</evidence>
<dbReference type="HAMAP" id="MF_00336">
    <property type="entry name" value="BioD"/>
    <property type="match status" value="1"/>
</dbReference>
<dbReference type="InterPro" id="IPR004472">
    <property type="entry name" value="DTB_synth_BioD"/>
</dbReference>
<keyword evidence="4 8" id="KW-0547">Nucleotide-binding</keyword>
<dbReference type="Gene3D" id="3.40.50.300">
    <property type="entry name" value="P-loop containing nucleotide triphosphate hydrolases"/>
    <property type="match status" value="1"/>
</dbReference>
<dbReference type="PANTHER" id="PTHR43210:SF5">
    <property type="entry name" value="DETHIOBIOTIN SYNTHETASE"/>
    <property type="match status" value="1"/>
</dbReference>
<keyword evidence="3 8" id="KW-0479">Metal-binding</keyword>
<comment type="subunit">
    <text evidence="8">Homodimer.</text>
</comment>
<feature type="binding site" evidence="8">
    <location>
        <position position="62"/>
    </location>
    <ligand>
        <name>ATP</name>
        <dbReference type="ChEBI" id="CHEBI:30616"/>
    </ligand>
</feature>
<dbReference type="GO" id="GO:0009102">
    <property type="term" value="P:biotin biosynthetic process"/>
    <property type="evidence" value="ECO:0007669"/>
    <property type="project" value="UniProtKB-UniRule"/>
</dbReference>
<accession>A0A970B626</accession>
<organism evidence="9 10">
    <name type="scientific">Solimonas marina</name>
    <dbReference type="NCBI Taxonomy" id="2714601"/>
    <lineage>
        <taxon>Bacteria</taxon>
        <taxon>Pseudomonadati</taxon>
        <taxon>Pseudomonadota</taxon>
        <taxon>Gammaproteobacteria</taxon>
        <taxon>Nevskiales</taxon>
        <taxon>Nevskiaceae</taxon>
        <taxon>Solimonas</taxon>
    </lineage>
</organism>
<comment type="caution">
    <text evidence="8">Lacks conserved residue(s) required for the propagation of feature annotation.</text>
</comment>
<protein>
    <recommendedName>
        <fullName evidence="8">ATP-dependent dethiobiotin synthetase BioD</fullName>
        <ecNumber evidence="8">6.3.3.3</ecNumber>
    </recommendedName>
    <alternativeName>
        <fullName evidence="8">DTB synthetase</fullName>
        <shortName evidence="8">DTBS</shortName>
    </alternativeName>
    <alternativeName>
        <fullName evidence="8">Dethiobiotin synthase</fullName>
    </alternativeName>
</protein>
<dbReference type="GO" id="GO:0005524">
    <property type="term" value="F:ATP binding"/>
    <property type="evidence" value="ECO:0007669"/>
    <property type="project" value="UniProtKB-UniRule"/>
</dbReference>
<dbReference type="GO" id="GO:0004141">
    <property type="term" value="F:dethiobiotin synthase activity"/>
    <property type="evidence" value="ECO:0007669"/>
    <property type="project" value="UniProtKB-UniRule"/>
</dbReference>
<keyword evidence="1 8" id="KW-0963">Cytoplasm</keyword>
<name>A0A970B626_9GAMM</name>
<dbReference type="SUPFAM" id="SSF52540">
    <property type="entry name" value="P-loop containing nucleoside triphosphate hydrolases"/>
    <property type="match status" value="1"/>
</dbReference>
<keyword evidence="6 8" id="KW-0067">ATP-binding</keyword>
<dbReference type="PIRSF" id="PIRSF006755">
    <property type="entry name" value="DTB_synth"/>
    <property type="match status" value="1"/>
</dbReference>
<comment type="catalytic activity">
    <reaction evidence="8">
        <text>(7R,8S)-7,8-diammoniononanoate + CO2 + ATP = (4R,5S)-dethiobiotin + ADP + phosphate + 3 H(+)</text>
        <dbReference type="Rhea" id="RHEA:15805"/>
        <dbReference type="ChEBI" id="CHEBI:15378"/>
        <dbReference type="ChEBI" id="CHEBI:16526"/>
        <dbReference type="ChEBI" id="CHEBI:30616"/>
        <dbReference type="ChEBI" id="CHEBI:43474"/>
        <dbReference type="ChEBI" id="CHEBI:149469"/>
        <dbReference type="ChEBI" id="CHEBI:149473"/>
        <dbReference type="ChEBI" id="CHEBI:456216"/>
        <dbReference type="EC" id="6.3.3.3"/>
    </reaction>
</comment>